<dbReference type="AlphaFoldDB" id="A0A0V0HE53"/>
<keyword evidence="1" id="KW-1133">Transmembrane helix</keyword>
<sequence>MLMLTWRHSDPTSSLLADSQSLNSATLLLHTLIPFFPITVFWWKRAGATTISSLLMGFGFGSESFCRVEICCSWVRWDSSDWI</sequence>
<protein>
    <submittedName>
        <fullName evidence="2">Putative ovule protein</fullName>
    </submittedName>
</protein>
<reference evidence="2" key="1">
    <citation type="submission" date="2015-12" db="EMBL/GenBank/DDBJ databases">
        <title>Gene expression during late stages of embryo sac development: a critical building block for successful pollen-pistil interactions.</title>
        <authorList>
            <person name="Liu Y."/>
            <person name="Joly V."/>
            <person name="Sabar M."/>
            <person name="Matton D.P."/>
        </authorList>
    </citation>
    <scope>NUCLEOTIDE SEQUENCE</scope>
</reference>
<evidence type="ECO:0000256" key="1">
    <source>
        <dbReference type="SAM" id="Phobius"/>
    </source>
</evidence>
<keyword evidence="1" id="KW-0472">Membrane</keyword>
<accession>A0A0V0HE53</accession>
<dbReference type="EMBL" id="GEDG01021278">
    <property type="protein sequence ID" value="JAP18440.1"/>
    <property type="molecule type" value="Transcribed_RNA"/>
</dbReference>
<evidence type="ECO:0000313" key="2">
    <source>
        <dbReference type="EMBL" id="JAP18440.1"/>
    </source>
</evidence>
<proteinExistence type="predicted"/>
<feature type="transmembrane region" description="Helical" evidence="1">
    <location>
        <begin position="20"/>
        <end position="43"/>
    </location>
</feature>
<keyword evidence="1" id="KW-0812">Transmembrane</keyword>
<name>A0A0V0HE53_SOLCH</name>
<organism evidence="2">
    <name type="scientific">Solanum chacoense</name>
    <name type="common">Chaco potato</name>
    <dbReference type="NCBI Taxonomy" id="4108"/>
    <lineage>
        <taxon>Eukaryota</taxon>
        <taxon>Viridiplantae</taxon>
        <taxon>Streptophyta</taxon>
        <taxon>Embryophyta</taxon>
        <taxon>Tracheophyta</taxon>
        <taxon>Spermatophyta</taxon>
        <taxon>Magnoliopsida</taxon>
        <taxon>eudicotyledons</taxon>
        <taxon>Gunneridae</taxon>
        <taxon>Pentapetalae</taxon>
        <taxon>asterids</taxon>
        <taxon>lamiids</taxon>
        <taxon>Solanales</taxon>
        <taxon>Solanaceae</taxon>
        <taxon>Solanoideae</taxon>
        <taxon>Solaneae</taxon>
        <taxon>Solanum</taxon>
    </lineage>
</organism>